<protein>
    <recommendedName>
        <fullName evidence="3 7">Guanine deaminase</fullName>
        <shortName evidence="7">Guanase</shortName>
        <ecNumber evidence="3 7">3.5.4.3</ecNumber>
    </recommendedName>
    <alternativeName>
        <fullName evidence="7">Guanine aminohydrolase</fullName>
    </alternativeName>
</protein>
<dbReference type="Pfam" id="PF01979">
    <property type="entry name" value="Amidohydro_1"/>
    <property type="match status" value="1"/>
</dbReference>
<evidence type="ECO:0000256" key="4">
    <source>
        <dbReference type="ARBA" id="ARBA00022723"/>
    </source>
</evidence>
<dbReference type="FunFam" id="3.20.20.140:FF:000070">
    <property type="entry name" value="Guanine deaminase"/>
    <property type="match status" value="1"/>
</dbReference>
<comment type="similarity">
    <text evidence="2 7">Belongs to the metallo-dependent hydrolases superfamily. ATZ/TRZ family.</text>
</comment>
<dbReference type="Gene3D" id="3.20.20.140">
    <property type="entry name" value="Metal-dependent hydrolases"/>
    <property type="match status" value="1"/>
</dbReference>
<dbReference type="GO" id="GO:0005829">
    <property type="term" value="C:cytosol"/>
    <property type="evidence" value="ECO:0007669"/>
    <property type="project" value="TreeGrafter"/>
</dbReference>
<keyword evidence="4 7" id="KW-0479">Metal-binding</keyword>
<feature type="domain" description="Amidohydrolase-related" evidence="8">
    <location>
        <begin position="68"/>
        <end position="451"/>
    </location>
</feature>
<dbReference type="PANTHER" id="PTHR11271:SF6">
    <property type="entry name" value="GUANINE DEAMINASE"/>
    <property type="match status" value="1"/>
</dbReference>
<dbReference type="GO" id="GO:0008892">
    <property type="term" value="F:guanine deaminase activity"/>
    <property type="evidence" value="ECO:0007669"/>
    <property type="project" value="UniProtKB-UniRule"/>
</dbReference>
<dbReference type="InterPro" id="IPR006680">
    <property type="entry name" value="Amidohydro-rel"/>
</dbReference>
<dbReference type="NCBIfam" id="TIGR02967">
    <property type="entry name" value="guan_deamin"/>
    <property type="match status" value="1"/>
</dbReference>
<dbReference type="Gene3D" id="2.30.40.10">
    <property type="entry name" value="Urease, subunit C, domain 1"/>
    <property type="match status" value="1"/>
</dbReference>
<evidence type="ECO:0000313" key="10">
    <source>
        <dbReference type="Proteomes" id="UP001430356"/>
    </source>
</evidence>
<dbReference type="Proteomes" id="UP001430356">
    <property type="component" value="Unassembled WGS sequence"/>
</dbReference>
<dbReference type="InterPro" id="IPR014311">
    <property type="entry name" value="Guanine_deaminase"/>
</dbReference>
<accession>A0AAW0EQ27</accession>
<dbReference type="AlphaFoldDB" id="A0AAW0EQ27"/>
<comment type="catalytic activity">
    <reaction evidence="7">
        <text>guanine + H2O + H(+) = xanthine + NH4(+)</text>
        <dbReference type="Rhea" id="RHEA:14665"/>
        <dbReference type="ChEBI" id="CHEBI:15377"/>
        <dbReference type="ChEBI" id="CHEBI:15378"/>
        <dbReference type="ChEBI" id="CHEBI:16235"/>
        <dbReference type="ChEBI" id="CHEBI:17712"/>
        <dbReference type="ChEBI" id="CHEBI:28938"/>
        <dbReference type="EC" id="3.5.4.3"/>
    </reaction>
</comment>
<proteinExistence type="inferred from homology"/>
<comment type="function">
    <text evidence="7">Catalyzes the hydrolytic deamination of guanine, producing xanthine and ammonia.</text>
</comment>
<evidence type="ECO:0000256" key="5">
    <source>
        <dbReference type="ARBA" id="ARBA00022801"/>
    </source>
</evidence>
<dbReference type="InterPro" id="IPR051607">
    <property type="entry name" value="Metallo-dep_hydrolases"/>
</dbReference>
<keyword evidence="10" id="KW-1185">Reference proteome</keyword>
<evidence type="ECO:0000256" key="6">
    <source>
        <dbReference type="ARBA" id="ARBA00022833"/>
    </source>
</evidence>
<gene>
    <name evidence="9" type="ORF">NESM_000476000</name>
</gene>
<evidence type="ECO:0000256" key="7">
    <source>
        <dbReference type="RuleBase" id="RU366009"/>
    </source>
</evidence>
<dbReference type="InterPro" id="IPR011059">
    <property type="entry name" value="Metal-dep_hydrolase_composite"/>
</dbReference>
<dbReference type="SUPFAM" id="SSF51556">
    <property type="entry name" value="Metallo-dependent hydrolases"/>
    <property type="match status" value="1"/>
</dbReference>
<evidence type="ECO:0000313" key="9">
    <source>
        <dbReference type="EMBL" id="KAK7195484.1"/>
    </source>
</evidence>
<dbReference type="InterPro" id="IPR032466">
    <property type="entry name" value="Metal_Hydrolase"/>
</dbReference>
<comment type="pathway">
    <text evidence="1 7">Purine metabolism; guanine degradation; xanthine from guanine: step 1/1.</text>
</comment>
<keyword evidence="6 7" id="KW-0862">Zinc</keyword>
<organism evidence="9 10">
    <name type="scientific">Novymonas esmeraldas</name>
    <dbReference type="NCBI Taxonomy" id="1808958"/>
    <lineage>
        <taxon>Eukaryota</taxon>
        <taxon>Discoba</taxon>
        <taxon>Euglenozoa</taxon>
        <taxon>Kinetoplastea</taxon>
        <taxon>Metakinetoplastina</taxon>
        <taxon>Trypanosomatida</taxon>
        <taxon>Trypanosomatidae</taxon>
        <taxon>Novymonas</taxon>
    </lineage>
</organism>
<comment type="cofactor">
    <cofactor evidence="7">
        <name>Zn(2+)</name>
        <dbReference type="ChEBI" id="CHEBI:29105"/>
    </cofactor>
    <text evidence="7">Binds 1 zinc ion per subunit.</text>
</comment>
<evidence type="ECO:0000259" key="8">
    <source>
        <dbReference type="Pfam" id="PF01979"/>
    </source>
</evidence>
<dbReference type="GO" id="GO:0006147">
    <property type="term" value="P:guanine catabolic process"/>
    <property type="evidence" value="ECO:0007669"/>
    <property type="project" value="UniProtKB-UniRule"/>
</dbReference>
<evidence type="ECO:0000256" key="2">
    <source>
        <dbReference type="ARBA" id="ARBA00006745"/>
    </source>
</evidence>
<name>A0AAW0EQ27_9TRYP</name>
<evidence type="ECO:0000256" key="3">
    <source>
        <dbReference type="ARBA" id="ARBA00012781"/>
    </source>
</evidence>
<dbReference type="SUPFAM" id="SSF51338">
    <property type="entry name" value="Composite domain of metallo-dependent hydrolases"/>
    <property type="match status" value="2"/>
</dbReference>
<comment type="caution">
    <text evidence="9">The sequence shown here is derived from an EMBL/GenBank/DDBJ whole genome shotgun (WGS) entry which is preliminary data.</text>
</comment>
<evidence type="ECO:0000256" key="1">
    <source>
        <dbReference type="ARBA" id="ARBA00004984"/>
    </source>
</evidence>
<sequence>MSVQVFVGTVFETPDRHTLHIIEDALVLVEAGVIKQVVDAAADAAGYASALEAATTAGCLTRLKKGQYLIPGLIDLHVHAPQWPQLGMALDKSLEVWLQEYTFPLEARYKDVAFAEKSYSSLVSALLANGTTTVAYFASIHLEASVLLAQICLEKGQRAVVGRVAMDAADQCPEYYRDASPQDSVAQSEAFVQRVRALEGNSESLVLPAVIPRFIPSCTDEALRGLSELARKYDCHIQTHCSESDWEHNYVIERYGKHDAFALDDFGLVTRRTVLAHSNFISTEDMVLIKERGAAVGHCPLSNIYFSDAVFPLRKALNMGVHVGMGTDISGGPSASLFDACRYAVAAGRALETGTDASLSAALRSQNKDVRVSCVEAFYVATAGGGVSLDLKIGRIAPGYLFDALVIDTTLPNSSLMVFDGLDTLENIFQKIVYNAAPHNIVQTYVSGRLVSQR</sequence>
<dbReference type="PANTHER" id="PTHR11271">
    <property type="entry name" value="GUANINE DEAMINASE"/>
    <property type="match status" value="1"/>
</dbReference>
<dbReference type="EC" id="3.5.4.3" evidence="3 7"/>
<reference evidence="9 10" key="1">
    <citation type="journal article" date="2021" name="MBio">
        <title>A New Model Trypanosomatid, Novymonas esmeraldas: Genomic Perception of Its 'Candidatus Pandoraea novymonadis' Endosymbiont.</title>
        <authorList>
            <person name="Zakharova A."/>
            <person name="Saura A."/>
            <person name="Butenko A."/>
            <person name="Podesvova L."/>
            <person name="Warmusova S."/>
            <person name="Kostygov A.Y."/>
            <person name="Nenarokova A."/>
            <person name="Lukes J."/>
            <person name="Opperdoes F.R."/>
            <person name="Yurchenko V."/>
        </authorList>
    </citation>
    <scope>NUCLEOTIDE SEQUENCE [LARGE SCALE GENOMIC DNA]</scope>
    <source>
        <strain evidence="9 10">E262AT.01</strain>
    </source>
</reference>
<dbReference type="EMBL" id="JAECZO010000055">
    <property type="protein sequence ID" value="KAK7195484.1"/>
    <property type="molecule type" value="Genomic_DNA"/>
</dbReference>
<keyword evidence="5 7" id="KW-0378">Hydrolase</keyword>
<dbReference type="GO" id="GO:0008270">
    <property type="term" value="F:zinc ion binding"/>
    <property type="evidence" value="ECO:0007669"/>
    <property type="project" value="UniProtKB-UniRule"/>
</dbReference>